<protein>
    <submittedName>
        <fullName evidence="1">Uncharacterized protein</fullName>
    </submittedName>
</protein>
<proteinExistence type="predicted"/>
<accession>T1KQL4</accession>
<reference evidence="2" key="1">
    <citation type="submission" date="2011-08" db="EMBL/GenBank/DDBJ databases">
        <authorList>
            <person name="Rombauts S."/>
        </authorList>
    </citation>
    <scope>NUCLEOTIDE SEQUENCE</scope>
    <source>
        <strain evidence="2">London</strain>
    </source>
</reference>
<dbReference type="EMBL" id="CAEY01000377">
    <property type="status" value="NOT_ANNOTATED_CDS"/>
    <property type="molecule type" value="Genomic_DNA"/>
</dbReference>
<name>T1KQL4_TETUR</name>
<dbReference type="Proteomes" id="UP000015104">
    <property type="component" value="Unassembled WGS sequence"/>
</dbReference>
<dbReference type="AlphaFoldDB" id="T1KQL4"/>
<evidence type="ECO:0000313" key="2">
    <source>
        <dbReference type="Proteomes" id="UP000015104"/>
    </source>
</evidence>
<organism evidence="1 2">
    <name type="scientific">Tetranychus urticae</name>
    <name type="common">Two-spotted spider mite</name>
    <dbReference type="NCBI Taxonomy" id="32264"/>
    <lineage>
        <taxon>Eukaryota</taxon>
        <taxon>Metazoa</taxon>
        <taxon>Ecdysozoa</taxon>
        <taxon>Arthropoda</taxon>
        <taxon>Chelicerata</taxon>
        <taxon>Arachnida</taxon>
        <taxon>Acari</taxon>
        <taxon>Acariformes</taxon>
        <taxon>Trombidiformes</taxon>
        <taxon>Prostigmata</taxon>
        <taxon>Eleutherengona</taxon>
        <taxon>Raphignathae</taxon>
        <taxon>Tetranychoidea</taxon>
        <taxon>Tetranychidae</taxon>
        <taxon>Tetranychus</taxon>
    </lineage>
</organism>
<reference evidence="1" key="2">
    <citation type="submission" date="2015-06" db="UniProtKB">
        <authorList>
            <consortium name="EnsemblMetazoa"/>
        </authorList>
    </citation>
    <scope>IDENTIFICATION</scope>
</reference>
<dbReference type="EnsemblMetazoa" id="tetur18g00360.1">
    <property type="protein sequence ID" value="tetur18g00360.1"/>
    <property type="gene ID" value="tetur18g00360"/>
</dbReference>
<sequence length="32" mass="3616">MGLGKVEQFGLIKKSSFFAVKKLTLSLLLKKY</sequence>
<keyword evidence="2" id="KW-1185">Reference proteome</keyword>
<evidence type="ECO:0000313" key="1">
    <source>
        <dbReference type="EnsemblMetazoa" id="tetur18g00360.1"/>
    </source>
</evidence>
<dbReference type="HOGENOM" id="CLU_3392821_0_0_1"/>